<evidence type="ECO:0000256" key="1">
    <source>
        <dbReference type="ARBA" id="ARBA00000085"/>
    </source>
</evidence>
<feature type="coiled-coil region" evidence="8">
    <location>
        <begin position="236"/>
        <end position="263"/>
    </location>
</feature>
<feature type="coiled-coil region" evidence="8">
    <location>
        <begin position="175"/>
        <end position="202"/>
    </location>
</feature>
<dbReference type="InterPro" id="IPR005467">
    <property type="entry name" value="His_kinase_dom"/>
</dbReference>
<dbReference type="SMART" id="SM00387">
    <property type="entry name" value="HATPase_c"/>
    <property type="match status" value="1"/>
</dbReference>
<keyword evidence="9" id="KW-0472">Membrane</keyword>
<keyword evidence="5 11" id="KW-0418">Kinase</keyword>
<dbReference type="EC" id="2.7.13.3" evidence="2"/>
<keyword evidence="7" id="KW-0902">Two-component regulatory system</keyword>
<keyword evidence="9" id="KW-1133">Transmembrane helix</keyword>
<comment type="catalytic activity">
    <reaction evidence="1">
        <text>ATP + protein L-histidine = ADP + protein N-phospho-L-histidine.</text>
        <dbReference type="EC" id="2.7.13.3"/>
    </reaction>
</comment>
<evidence type="ECO:0000259" key="10">
    <source>
        <dbReference type="PROSITE" id="PS50109"/>
    </source>
</evidence>
<keyword evidence="8" id="KW-0175">Coiled coil</keyword>
<proteinExistence type="predicted"/>
<dbReference type="Proteomes" id="UP001519345">
    <property type="component" value="Unassembled WGS sequence"/>
</dbReference>
<feature type="transmembrane region" description="Helical" evidence="9">
    <location>
        <begin position="43"/>
        <end position="62"/>
    </location>
</feature>
<dbReference type="RefSeq" id="WP_209462468.1">
    <property type="nucleotide sequence ID" value="NZ_CP110224.1"/>
</dbReference>
<keyword evidence="6" id="KW-0067">ATP-binding</keyword>
<evidence type="ECO:0000256" key="5">
    <source>
        <dbReference type="ARBA" id="ARBA00022777"/>
    </source>
</evidence>
<accession>A0ABS4IEB5</accession>
<dbReference type="InterPro" id="IPR036890">
    <property type="entry name" value="HATPase_C_sf"/>
</dbReference>
<evidence type="ECO:0000256" key="7">
    <source>
        <dbReference type="ARBA" id="ARBA00023012"/>
    </source>
</evidence>
<dbReference type="Pfam" id="PF07730">
    <property type="entry name" value="HisKA_3"/>
    <property type="match status" value="1"/>
</dbReference>
<evidence type="ECO:0000256" key="8">
    <source>
        <dbReference type="SAM" id="Coils"/>
    </source>
</evidence>
<evidence type="ECO:0000313" key="12">
    <source>
        <dbReference type="Proteomes" id="UP001519345"/>
    </source>
</evidence>
<evidence type="ECO:0000256" key="9">
    <source>
        <dbReference type="SAM" id="Phobius"/>
    </source>
</evidence>
<dbReference type="PANTHER" id="PTHR24421">
    <property type="entry name" value="NITRATE/NITRITE SENSOR PROTEIN NARX-RELATED"/>
    <property type="match status" value="1"/>
</dbReference>
<gene>
    <name evidence="11" type="ORF">J2Z83_001373</name>
</gene>
<comment type="caution">
    <text evidence="11">The sequence shown here is derived from an EMBL/GenBank/DDBJ whole genome shotgun (WGS) entry which is preliminary data.</text>
</comment>
<sequence>MDYDKLFLFDDQPKTLNVYRVRLLFWILLVTVATLLLQSIGEVLFVLSSIFLILMVLHILLYRLSNSSKRKYSWYYFFTQSCIIFISAFLLPHGSPIVLVGLLPILISESIHLFKSSFKVFSAVIILYIFYTVAIVVNYGAHELRIFIPILFFIVAIAVFYSILHVKEINAWRRMQYYINQLENANQKIEELTIRNERKRLARDLHDTMAQGLAGLIMKLEAIDVYIGQGNNEKSKQILLESMKQARTTLKDAREAIDDLRSKSLSEQTFVQEAEKEISKFKEATSIKVNNSIEAIPPLADLLKKHGIYIIRECLTNIAKHAHANLVQLNIYATNDDLCIRIYDNGVGFDADYIGETSGHYGLLGIYERVRILGGVVNVDSNQKFGTTIKIVIPLNQKGDCDEY</sequence>
<reference evidence="11 12" key="1">
    <citation type="submission" date="2021-03" db="EMBL/GenBank/DDBJ databases">
        <title>Genomic Encyclopedia of Type Strains, Phase IV (KMG-IV): sequencing the most valuable type-strain genomes for metagenomic binning, comparative biology and taxonomic classification.</title>
        <authorList>
            <person name="Goeker M."/>
        </authorList>
    </citation>
    <scope>NUCLEOTIDE SEQUENCE [LARGE SCALE GENOMIC DNA]</scope>
    <source>
        <strain evidence="11 12">DSM 25609</strain>
    </source>
</reference>
<name>A0ABS4IEB5_9BACI</name>
<evidence type="ECO:0000313" key="11">
    <source>
        <dbReference type="EMBL" id="MBP1969269.1"/>
    </source>
</evidence>
<feature type="transmembrane region" description="Helical" evidence="9">
    <location>
        <begin position="21"/>
        <end position="37"/>
    </location>
</feature>
<dbReference type="EMBL" id="JAGGKX010000005">
    <property type="protein sequence ID" value="MBP1969269.1"/>
    <property type="molecule type" value="Genomic_DNA"/>
</dbReference>
<feature type="transmembrane region" description="Helical" evidence="9">
    <location>
        <begin position="146"/>
        <end position="166"/>
    </location>
</feature>
<keyword evidence="9" id="KW-0812">Transmembrane</keyword>
<keyword evidence="12" id="KW-1185">Reference proteome</keyword>
<evidence type="ECO:0000256" key="6">
    <source>
        <dbReference type="ARBA" id="ARBA00022840"/>
    </source>
</evidence>
<dbReference type="InterPro" id="IPR011712">
    <property type="entry name" value="Sig_transdc_His_kin_sub3_dim/P"/>
</dbReference>
<dbReference type="CDD" id="cd16917">
    <property type="entry name" value="HATPase_UhpB-NarQ-NarX-like"/>
    <property type="match status" value="1"/>
</dbReference>
<evidence type="ECO:0000256" key="2">
    <source>
        <dbReference type="ARBA" id="ARBA00012438"/>
    </source>
</evidence>
<dbReference type="SUPFAM" id="SSF55874">
    <property type="entry name" value="ATPase domain of HSP90 chaperone/DNA topoisomerase II/histidine kinase"/>
    <property type="match status" value="1"/>
</dbReference>
<keyword evidence="3 11" id="KW-0808">Transferase</keyword>
<dbReference type="InterPro" id="IPR003594">
    <property type="entry name" value="HATPase_dom"/>
</dbReference>
<protein>
    <recommendedName>
        <fullName evidence="2">histidine kinase</fullName>
        <ecNumber evidence="2">2.7.13.3</ecNumber>
    </recommendedName>
</protein>
<keyword evidence="4" id="KW-0547">Nucleotide-binding</keyword>
<dbReference type="Gene3D" id="3.30.565.10">
    <property type="entry name" value="Histidine kinase-like ATPase, C-terminal domain"/>
    <property type="match status" value="1"/>
</dbReference>
<feature type="domain" description="Histidine kinase" evidence="10">
    <location>
        <begin position="204"/>
        <end position="397"/>
    </location>
</feature>
<evidence type="ECO:0000256" key="4">
    <source>
        <dbReference type="ARBA" id="ARBA00022741"/>
    </source>
</evidence>
<feature type="transmembrane region" description="Helical" evidence="9">
    <location>
        <begin position="121"/>
        <end position="140"/>
    </location>
</feature>
<organism evidence="11 12">
    <name type="scientific">Virgibacillus natechei</name>
    <dbReference type="NCBI Taxonomy" id="1216297"/>
    <lineage>
        <taxon>Bacteria</taxon>
        <taxon>Bacillati</taxon>
        <taxon>Bacillota</taxon>
        <taxon>Bacilli</taxon>
        <taxon>Bacillales</taxon>
        <taxon>Bacillaceae</taxon>
        <taxon>Virgibacillus</taxon>
    </lineage>
</organism>
<evidence type="ECO:0000256" key="3">
    <source>
        <dbReference type="ARBA" id="ARBA00022679"/>
    </source>
</evidence>
<dbReference type="PANTHER" id="PTHR24421:SF55">
    <property type="entry name" value="SENSOR HISTIDINE KINASE YDFH"/>
    <property type="match status" value="1"/>
</dbReference>
<dbReference type="Gene3D" id="1.20.5.1930">
    <property type="match status" value="1"/>
</dbReference>
<dbReference type="PROSITE" id="PS50109">
    <property type="entry name" value="HIS_KIN"/>
    <property type="match status" value="1"/>
</dbReference>
<dbReference type="InterPro" id="IPR050482">
    <property type="entry name" value="Sensor_HK_TwoCompSys"/>
</dbReference>
<dbReference type="Pfam" id="PF02518">
    <property type="entry name" value="HATPase_c"/>
    <property type="match status" value="1"/>
</dbReference>
<dbReference type="GO" id="GO:0004673">
    <property type="term" value="F:protein histidine kinase activity"/>
    <property type="evidence" value="ECO:0007669"/>
    <property type="project" value="UniProtKB-EC"/>
</dbReference>